<accession>A0A7S3QKB7</accession>
<dbReference type="AlphaFoldDB" id="A0A7S3QKB7"/>
<dbReference type="EMBL" id="HBIP01000858">
    <property type="protein sequence ID" value="CAE0485328.1"/>
    <property type="molecule type" value="Transcribed_RNA"/>
</dbReference>
<proteinExistence type="predicted"/>
<sequence>MSVLMRNFSDPGAMLVMYTTSFLHRAGRFTSHLSPMPSLAQTCCRTHQKYDPPCTHCQSNLHLLPQRCCHAHAKPYCCMLHKRSSKAFRLVNTVAQEGHCATRTAHA</sequence>
<name>A0A7S3QKB7_DUNTE</name>
<evidence type="ECO:0000313" key="1">
    <source>
        <dbReference type="EMBL" id="CAE0485328.1"/>
    </source>
</evidence>
<reference evidence="1" key="1">
    <citation type="submission" date="2021-01" db="EMBL/GenBank/DDBJ databases">
        <authorList>
            <person name="Corre E."/>
            <person name="Pelletier E."/>
            <person name="Niang G."/>
            <person name="Scheremetjew M."/>
            <person name="Finn R."/>
            <person name="Kale V."/>
            <person name="Holt S."/>
            <person name="Cochrane G."/>
            <person name="Meng A."/>
            <person name="Brown T."/>
            <person name="Cohen L."/>
        </authorList>
    </citation>
    <scope>NUCLEOTIDE SEQUENCE</scope>
    <source>
        <strain evidence="1">CCMP1320</strain>
    </source>
</reference>
<protein>
    <submittedName>
        <fullName evidence="1">Uncharacterized protein</fullName>
    </submittedName>
</protein>
<organism evidence="1">
    <name type="scientific">Dunaliella tertiolecta</name>
    <name type="common">Green alga</name>
    <dbReference type="NCBI Taxonomy" id="3047"/>
    <lineage>
        <taxon>Eukaryota</taxon>
        <taxon>Viridiplantae</taxon>
        <taxon>Chlorophyta</taxon>
        <taxon>core chlorophytes</taxon>
        <taxon>Chlorophyceae</taxon>
        <taxon>CS clade</taxon>
        <taxon>Chlamydomonadales</taxon>
        <taxon>Dunaliellaceae</taxon>
        <taxon>Dunaliella</taxon>
    </lineage>
</organism>
<gene>
    <name evidence="1" type="ORF">DTER00134_LOCUS367</name>
</gene>